<dbReference type="EMBL" id="CP046245">
    <property type="protein sequence ID" value="QGP94132.1"/>
    <property type="molecule type" value="Genomic_DNA"/>
</dbReference>
<accession>A0A6I5ZVM2</accession>
<feature type="transmembrane region" description="Helical" evidence="6">
    <location>
        <begin position="88"/>
        <end position="110"/>
    </location>
</feature>
<keyword evidence="8" id="KW-0614">Plasmid</keyword>
<keyword evidence="5 6" id="KW-0472">Membrane</keyword>
<keyword evidence="2" id="KW-1003">Cell membrane</keyword>
<evidence type="ECO:0000256" key="5">
    <source>
        <dbReference type="ARBA" id="ARBA00023136"/>
    </source>
</evidence>
<geneLocation type="plasmid" evidence="8 9">
    <name>pMGLY</name>
</geneLocation>
<evidence type="ECO:0000256" key="4">
    <source>
        <dbReference type="ARBA" id="ARBA00022989"/>
    </source>
</evidence>
<dbReference type="Pfam" id="PF00482">
    <property type="entry name" value="T2SSF"/>
    <property type="match status" value="1"/>
</dbReference>
<dbReference type="Proteomes" id="UP000425916">
    <property type="component" value="Plasmid pMGLY"/>
</dbReference>
<reference evidence="8 9" key="1">
    <citation type="submission" date="2019-11" db="EMBL/GenBank/DDBJ databases">
        <title>Genome sequence of Moorella glycerini DSM11254.</title>
        <authorList>
            <person name="Poehlein A."/>
            <person name="Boeer T."/>
            <person name="Daniel R."/>
        </authorList>
    </citation>
    <scope>NUCLEOTIDE SEQUENCE [LARGE SCALE GENOMIC DNA]</scope>
    <source>
        <strain evidence="8 9">DSM 11254</strain>
        <plasmid evidence="8 9">pMGLY</plasmid>
    </source>
</reference>
<dbReference type="AlphaFoldDB" id="A0A6I5ZVM2"/>
<evidence type="ECO:0000313" key="9">
    <source>
        <dbReference type="Proteomes" id="UP000425916"/>
    </source>
</evidence>
<dbReference type="InterPro" id="IPR018076">
    <property type="entry name" value="T2SS_GspF_dom"/>
</dbReference>
<dbReference type="OrthoDB" id="1723841at2"/>
<proteinExistence type="predicted"/>
<gene>
    <name evidence="8" type="ORF">MGLY_35570</name>
</gene>
<feature type="transmembrane region" description="Helical" evidence="6">
    <location>
        <begin position="262"/>
        <end position="287"/>
    </location>
</feature>
<dbReference type="PANTHER" id="PTHR35007:SF2">
    <property type="entry name" value="PILUS ASSEMBLE PROTEIN"/>
    <property type="match status" value="1"/>
</dbReference>
<evidence type="ECO:0000313" key="8">
    <source>
        <dbReference type="EMBL" id="QGP94132.1"/>
    </source>
</evidence>
<organism evidence="8 9">
    <name type="scientific">Neomoorella glycerini</name>
    <dbReference type="NCBI Taxonomy" id="55779"/>
    <lineage>
        <taxon>Bacteria</taxon>
        <taxon>Bacillati</taxon>
        <taxon>Bacillota</taxon>
        <taxon>Clostridia</taxon>
        <taxon>Neomoorellales</taxon>
        <taxon>Neomoorellaceae</taxon>
        <taxon>Neomoorella</taxon>
    </lineage>
</organism>
<comment type="subcellular location">
    <subcellularLocation>
        <location evidence="1">Cell membrane</location>
        <topology evidence="1">Multi-pass membrane protein</topology>
    </subcellularLocation>
</comment>
<evidence type="ECO:0000256" key="2">
    <source>
        <dbReference type="ARBA" id="ARBA00022475"/>
    </source>
</evidence>
<dbReference type="GO" id="GO:0005886">
    <property type="term" value="C:plasma membrane"/>
    <property type="evidence" value="ECO:0007669"/>
    <property type="project" value="UniProtKB-SubCell"/>
</dbReference>
<dbReference type="PANTHER" id="PTHR35007">
    <property type="entry name" value="INTEGRAL MEMBRANE PROTEIN-RELATED"/>
    <property type="match status" value="1"/>
</dbReference>
<evidence type="ECO:0000256" key="6">
    <source>
        <dbReference type="SAM" id="Phobius"/>
    </source>
</evidence>
<name>A0A6I5ZVM2_9FIRM</name>
<sequence>MFFTLMAAAAVFFFFLGLGGRLQRNSLAEALEQLTRPRFSFRQRARQLAVRLGDLACKLPVTRDFLNQEALANRLRLAGYGFSAEEWLGLWLAASAGALLTALLLAWAGIIPPPLAPVLPLVGFLLPKALLDHRATQKRRDLTREFMVFVEKIALAVSASVPLIAAFRNAAGSPGVLGPEITLLLEEYDLGTPLSQALDNFARRLEMAEADDFVAAVKNALRHGGSYLPDVLFGYAREMRRMREVRIEEIARKMESKTIIPVVLAVFPGTALIVVGPIAISVIKAFIGG</sequence>
<evidence type="ECO:0000256" key="3">
    <source>
        <dbReference type="ARBA" id="ARBA00022692"/>
    </source>
</evidence>
<feature type="domain" description="Type II secretion system protein GspF" evidence="7">
    <location>
        <begin position="149"/>
        <end position="275"/>
    </location>
</feature>
<evidence type="ECO:0000256" key="1">
    <source>
        <dbReference type="ARBA" id="ARBA00004651"/>
    </source>
</evidence>
<keyword evidence="9" id="KW-1185">Reference proteome</keyword>
<keyword evidence="4 6" id="KW-1133">Transmembrane helix</keyword>
<protein>
    <submittedName>
        <fullName evidence="8">Type II secretion system (T2SS), protein F</fullName>
    </submittedName>
</protein>
<evidence type="ECO:0000259" key="7">
    <source>
        <dbReference type="Pfam" id="PF00482"/>
    </source>
</evidence>
<keyword evidence="3 6" id="KW-0812">Transmembrane</keyword>
<dbReference type="RefSeq" id="WP_156276670.1">
    <property type="nucleotide sequence ID" value="NZ_CP046245.1"/>
</dbReference>